<reference evidence="2" key="1">
    <citation type="journal article" date="2019" name="Int. J. Syst. Evol. Microbiol.">
        <title>The Global Catalogue of Microorganisms (GCM) 10K type strain sequencing project: providing services to taxonomists for standard genome sequencing and annotation.</title>
        <authorList>
            <consortium name="The Broad Institute Genomics Platform"/>
            <consortium name="The Broad Institute Genome Sequencing Center for Infectious Disease"/>
            <person name="Wu L."/>
            <person name="Ma J."/>
        </authorList>
    </citation>
    <scope>NUCLEOTIDE SEQUENCE [LARGE SCALE GENOMIC DNA]</scope>
    <source>
        <strain evidence="2">CGMCC 1.12404</strain>
    </source>
</reference>
<accession>A0ABQ1GYL7</accession>
<evidence type="ECO:0008006" key="3">
    <source>
        <dbReference type="Google" id="ProtNLM"/>
    </source>
</evidence>
<keyword evidence="2" id="KW-1185">Reference proteome</keyword>
<dbReference type="EMBL" id="BMEX01000011">
    <property type="protein sequence ID" value="GGA52012.1"/>
    <property type="molecule type" value="Genomic_DNA"/>
</dbReference>
<name>A0ABQ1GYL7_9BACL</name>
<dbReference type="RefSeq" id="WP_188432988.1">
    <property type="nucleotide sequence ID" value="NZ_BMEX01000011.1"/>
</dbReference>
<sequence length="119" mass="14079">METEWGISLSPSYKKLVLEHHGGSPYAPCFYGEKGRREVDFLLRMEDLDEENSVRSIHQKHFQGTCYIPFAQCKGDRILHMDYSDKDSDPEVVVWDQTENHFYEVKSSFGRFLHNLRYQ</sequence>
<gene>
    <name evidence="1" type="ORF">GCM10007416_26390</name>
</gene>
<dbReference type="SUPFAM" id="SSF160631">
    <property type="entry name" value="SMI1/KNR4-like"/>
    <property type="match status" value="1"/>
</dbReference>
<dbReference type="InterPro" id="IPR037883">
    <property type="entry name" value="Knr4/Smi1-like_sf"/>
</dbReference>
<dbReference type="Proteomes" id="UP000617979">
    <property type="component" value="Unassembled WGS sequence"/>
</dbReference>
<organism evidence="1 2">
    <name type="scientific">Kroppenstedtia guangzhouensis</name>
    <dbReference type="NCBI Taxonomy" id="1274356"/>
    <lineage>
        <taxon>Bacteria</taxon>
        <taxon>Bacillati</taxon>
        <taxon>Bacillota</taxon>
        <taxon>Bacilli</taxon>
        <taxon>Bacillales</taxon>
        <taxon>Thermoactinomycetaceae</taxon>
        <taxon>Kroppenstedtia</taxon>
    </lineage>
</organism>
<proteinExistence type="predicted"/>
<dbReference type="Pfam" id="PF14568">
    <property type="entry name" value="SUKH_6"/>
    <property type="match status" value="1"/>
</dbReference>
<evidence type="ECO:0000313" key="2">
    <source>
        <dbReference type="Proteomes" id="UP000617979"/>
    </source>
</evidence>
<protein>
    <recommendedName>
        <fullName evidence="3">SMI1-KNR4 cell-wall</fullName>
    </recommendedName>
</protein>
<dbReference type="Gene3D" id="3.40.1580.10">
    <property type="entry name" value="SMI1/KNR4-like"/>
    <property type="match status" value="1"/>
</dbReference>
<comment type="caution">
    <text evidence="1">The sequence shown here is derived from an EMBL/GenBank/DDBJ whole genome shotgun (WGS) entry which is preliminary data.</text>
</comment>
<evidence type="ECO:0000313" key="1">
    <source>
        <dbReference type="EMBL" id="GGA52012.1"/>
    </source>
</evidence>